<dbReference type="Gene3D" id="3.10.310.30">
    <property type="match status" value="1"/>
</dbReference>
<dbReference type="Pfam" id="PF02272">
    <property type="entry name" value="DHHA1"/>
    <property type="match status" value="1"/>
</dbReference>
<dbReference type="NCBIfam" id="TIGR00644">
    <property type="entry name" value="recJ"/>
    <property type="match status" value="1"/>
</dbReference>
<evidence type="ECO:0000256" key="5">
    <source>
        <dbReference type="ARBA" id="ARBA00022839"/>
    </source>
</evidence>
<dbReference type="InterPro" id="IPR004610">
    <property type="entry name" value="RecJ"/>
</dbReference>
<feature type="domain" description="RecJ OB" evidence="8">
    <location>
        <begin position="478"/>
        <end position="571"/>
    </location>
</feature>
<protein>
    <recommendedName>
        <fullName evidence="2">Single-stranded-DNA-specific exonuclease RecJ</fullName>
    </recommendedName>
</protein>
<evidence type="ECO:0000313" key="9">
    <source>
        <dbReference type="EMBL" id="PWH84981.1"/>
    </source>
</evidence>
<dbReference type="Pfam" id="PF17768">
    <property type="entry name" value="RecJ_OB"/>
    <property type="match status" value="1"/>
</dbReference>
<comment type="similarity">
    <text evidence="1">Belongs to the RecJ family.</text>
</comment>
<evidence type="ECO:0000313" key="10">
    <source>
        <dbReference type="Proteomes" id="UP000245370"/>
    </source>
</evidence>
<dbReference type="GO" id="GO:0003676">
    <property type="term" value="F:nucleic acid binding"/>
    <property type="evidence" value="ECO:0007669"/>
    <property type="project" value="InterPro"/>
</dbReference>
<dbReference type="SUPFAM" id="SSF64182">
    <property type="entry name" value="DHH phosphoesterases"/>
    <property type="match status" value="1"/>
</dbReference>
<comment type="caution">
    <text evidence="9">The sequence shown here is derived from an EMBL/GenBank/DDBJ whole genome shotgun (WGS) entry which is preliminary data.</text>
</comment>
<name>A0A2U2XBA0_9FLAO</name>
<evidence type="ECO:0000256" key="3">
    <source>
        <dbReference type="ARBA" id="ARBA00022722"/>
    </source>
</evidence>
<dbReference type="EMBL" id="QFRJ01000009">
    <property type="protein sequence ID" value="PWH84981.1"/>
    <property type="molecule type" value="Genomic_DNA"/>
</dbReference>
<keyword evidence="3" id="KW-0540">Nuclease</keyword>
<proteinExistence type="inferred from homology"/>
<evidence type="ECO:0000256" key="1">
    <source>
        <dbReference type="ARBA" id="ARBA00005915"/>
    </source>
</evidence>
<reference evidence="9 10" key="2">
    <citation type="submission" date="2018-05" db="EMBL/GenBank/DDBJ databases">
        <authorList>
            <person name="Lanie J.A."/>
            <person name="Ng W.-L."/>
            <person name="Kazmierczak K.M."/>
            <person name="Andrzejewski T.M."/>
            <person name="Davidsen T.M."/>
            <person name="Wayne K.J."/>
            <person name="Tettelin H."/>
            <person name="Glass J.I."/>
            <person name="Rusch D."/>
            <person name="Podicherti R."/>
            <person name="Tsui H.-C.T."/>
            <person name="Winkler M.E."/>
        </authorList>
    </citation>
    <scope>NUCLEOTIDE SEQUENCE [LARGE SCALE GENOMIC DNA]</scope>
    <source>
        <strain evidence="9 10">C305</strain>
    </source>
</reference>
<accession>A0A2U2XBA0</accession>
<dbReference type="InterPro" id="IPR041122">
    <property type="entry name" value="RecJ_OB"/>
</dbReference>
<dbReference type="PANTHER" id="PTHR30255:SF2">
    <property type="entry name" value="SINGLE-STRANDED-DNA-SPECIFIC EXONUCLEASE RECJ"/>
    <property type="match status" value="1"/>
</dbReference>
<sequence>MNTKWLIKDAPDALQVENLKNEMNVSEVVAYMLVQRGITEFDDAKSFFRATLKELHDPFLMKDMERAVERVNIALEENQKILIYGDYDVDGTTAISIVYGYLSQFTSSVAYYIPDRYEEGYGVSEKGIRNAHENDFSLIITLDCGIKANEKVDLANSLGIDMIICDHHTPGKELPDCIVLDPKREDCNYPYKELSGAGVGFKLMQALAQTNDWDEGALFENLDLLAISIAADIVPVTGENRLLAQYGLKQLNEDTRPGIDILLNLAKKEKPLTLTDIVFTIAPRINAAGRIDDAKKAVVLMTSNDETELREIAKTIHEFNDERRTLDKEITEHALAIVEEDPDFDKKCTTVVFDESWHKGVIGIVASRLIENYYRPTIVLTQSEDGKTWTGSARSIKGVNVYDVLEKCSTYLEKFGGHYFAAGMTLKNEQLDDFVKRFDDEVRKVIGSESLIPEQIIEKELPFDSLFNMGESVFEVPRLMRVLNQFEPHGPNNMKPLFLAKNVYAHDAKLLKEVHLKMKVYQPNFQKHIEAIYFKAPEALEIVQNGPFDMVFTLEVNQFKGRTTPQLMVKDVRPHRG</sequence>
<feature type="domain" description="DHHA1" evidence="7">
    <location>
        <begin position="349"/>
        <end position="443"/>
    </location>
</feature>
<dbReference type="InterPro" id="IPR003156">
    <property type="entry name" value="DHHA1_dom"/>
</dbReference>
<dbReference type="OrthoDB" id="9809852at2"/>
<evidence type="ECO:0000259" key="7">
    <source>
        <dbReference type="Pfam" id="PF02272"/>
    </source>
</evidence>
<dbReference type="AlphaFoldDB" id="A0A2U2XBA0"/>
<feature type="domain" description="DDH" evidence="6">
    <location>
        <begin position="80"/>
        <end position="227"/>
    </location>
</feature>
<dbReference type="RefSeq" id="WP_109359944.1">
    <property type="nucleotide sequence ID" value="NZ_QFRJ01000009.1"/>
</dbReference>
<dbReference type="GO" id="GO:0008409">
    <property type="term" value="F:5'-3' exonuclease activity"/>
    <property type="evidence" value="ECO:0007669"/>
    <property type="project" value="InterPro"/>
</dbReference>
<evidence type="ECO:0000256" key="4">
    <source>
        <dbReference type="ARBA" id="ARBA00022801"/>
    </source>
</evidence>
<dbReference type="PANTHER" id="PTHR30255">
    <property type="entry name" value="SINGLE-STRANDED-DNA-SPECIFIC EXONUCLEASE RECJ"/>
    <property type="match status" value="1"/>
</dbReference>
<dbReference type="Proteomes" id="UP000245370">
    <property type="component" value="Unassembled WGS sequence"/>
</dbReference>
<dbReference type="Gene3D" id="3.90.1640.30">
    <property type="match status" value="1"/>
</dbReference>
<dbReference type="GO" id="GO:0006281">
    <property type="term" value="P:DNA repair"/>
    <property type="evidence" value="ECO:0007669"/>
    <property type="project" value="InterPro"/>
</dbReference>
<dbReference type="Pfam" id="PF01368">
    <property type="entry name" value="DHH"/>
    <property type="match status" value="1"/>
</dbReference>
<evidence type="ECO:0000259" key="6">
    <source>
        <dbReference type="Pfam" id="PF01368"/>
    </source>
</evidence>
<dbReference type="InterPro" id="IPR051673">
    <property type="entry name" value="SSDNA_exonuclease_RecJ"/>
</dbReference>
<keyword evidence="4" id="KW-0378">Hydrolase</keyword>
<evidence type="ECO:0000256" key="2">
    <source>
        <dbReference type="ARBA" id="ARBA00019841"/>
    </source>
</evidence>
<keyword evidence="5 9" id="KW-0269">Exonuclease</keyword>
<evidence type="ECO:0000259" key="8">
    <source>
        <dbReference type="Pfam" id="PF17768"/>
    </source>
</evidence>
<organism evidence="9 10">
    <name type="scientific">Brumimicrobium oceani</name>
    <dbReference type="NCBI Taxonomy" id="2100725"/>
    <lineage>
        <taxon>Bacteria</taxon>
        <taxon>Pseudomonadati</taxon>
        <taxon>Bacteroidota</taxon>
        <taxon>Flavobacteriia</taxon>
        <taxon>Flavobacteriales</taxon>
        <taxon>Crocinitomicaceae</taxon>
        <taxon>Brumimicrobium</taxon>
    </lineage>
</organism>
<dbReference type="InterPro" id="IPR038763">
    <property type="entry name" value="DHH_sf"/>
</dbReference>
<keyword evidence="10" id="KW-1185">Reference proteome</keyword>
<dbReference type="InterPro" id="IPR001667">
    <property type="entry name" value="DDH_dom"/>
</dbReference>
<dbReference type="GO" id="GO:0006310">
    <property type="term" value="P:DNA recombination"/>
    <property type="evidence" value="ECO:0007669"/>
    <property type="project" value="InterPro"/>
</dbReference>
<gene>
    <name evidence="9" type="primary">recJ</name>
    <name evidence="9" type="ORF">DIT68_11450</name>
</gene>
<reference evidence="9 10" key="1">
    <citation type="submission" date="2018-05" db="EMBL/GenBank/DDBJ databases">
        <title>Brumimicrobium oceani sp. nov., isolated from coastal sediment.</title>
        <authorList>
            <person name="Kou Y."/>
        </authorList>
    </citation>
    <scope>NUCLEOTIDE SEQUENCE [LARGE SCALE GENOMIC DNA]</scope>
    <source>
        <strain evidence="9 10">C305</strain>
    </source>
</reference>